<dbReference type="InterPro" id="IPR050638">
    <property type="entry name" value="AA-Vitamin_Transporters"/>
</dbReference>
<feature type="transmembrane region" description="Helical" evidence="6">
    <location>
        <begin position="38"/>
        <end position="59"/>
    </location>
</feature>
<feature type="transmembrane region" description="Helical" evidence="6">
    <location>
        <begin position="127"/>
        <end position="147"/>
    </location>
</feature>
<comment type="caution">
    <text evidence="8">The sequence shown here is derived from an EMBL/GenBank/DDBJ whole genome shotgun (WGS) entry which is preliminary data.</text>
</comment>
<keyword evidence="3 6" id="KW-0812">Transmembrane</keyword>
<gene>
    <name evidence="8" type="ORF">IPH26_20380</name>
</gene>
<dbReference type="Gene3D" id="1.10.3730.20">
    <property type="match status" value="1"/>
</dbReference>
<dbReference type="SUPFAM" id="SSF103481">
    <property type="entry name" value="Multidrug resistance efflux transporter EmrE"/>
    <property type="match status" value="2"/>
</dbReference>
<evidence type="ECO:0000256" key="4">
    <source>
        <dbReference type="ARBA" id="ARBA00022989"/>
    </source>
</evidence>
<dbReference type="Proteomes" id="UP000807785">
    <property type="component" value="Unassembled WGS sequence"/>
</dbReference>
<comment type="subcellular location">
    <subcellularLocation>
        <location evidence="1">Membrane</location>
        <topology evidence="1">Multi-pass membrane protein</topology>
    </subcellularLocation>
</comment>
<evidence type="ECO:0000259" key="7">
    <source>
        <dbReference type="Pfam" id="PF00892"/>
    </source>
</evidence>
<dbReference type="InterPro" id="IPR037185">
    <property type="entry name" value="EmrE-like"/>
</dbReference>
<name>A0A9D7E256_9PROT</name>
<evidence type="ECO:0000256" key="6">
    <source>
        <dbReference type="SAM" id="Phobius"/>
    </source>
</evidence>
<feature type="transmembrane region" description="Helical" evidence="6">
    <location>
        <begin position="98"/>
        <end position="120"/>
    </location>
</feature>
<feature type="transmembrane region" description="Helical" evidence="6">
    <location>
        <begin position="183"/>
        <end position="204"/>
    </location>
</feature>
<organism evidence="8 9">
    <name type="scientific">Candidatus Methylophosphatis roskildensis</name>
    <dbReference type="NCBI Taxonomy" id="2899263"/>
    <lineage>
        <taxon>Bacteria</taxon>
        <taxon>Pseudomonadati</taxon>
        <taxon>Pseudomonadota</taxon>
        <taxon>Betaproteobacteria</taxon>
        <taxon>Nitrosomonadales</taxon>
        <taxon>Sterolibacteriaceae</taxon>
        <taxon>Candidatus Methylophosphatis</taxon>
    </lineage>
</organism>
<dbReference type="PANTHER" id="PTHR32322:SF2">
    <property type="entry name" value="EAMA DOMAIN-CONTAINING PROTEIN"/>
    <property type="match status" value="1"/>
</dbReference>
<feature type="transmembrane region" description="Helical" evidence="6">
    <location>
        <begin position="12"/>
        <end position="32"/>
    </location>
</feature>
<dbReference type="AlphaFoldDB" id="A0A9D7E256"/>
<dbReference type="PANTHER" id="PTHR32322">
    <property type="entry name" value="INNER MEMBRANE TRANSPORTER"/>
    <property type="match status" value="1"/>
</dbReference>
<keyword evidence="4 6" id="KW-1133">Transmembrane helix</keyword>
<evidence type="ECO:0000256" key="1">
    <source>
        <dbReference type="ARBA" id="ARBA00004141"/>
    </source>
</evidence>
<feature type="transmembrane region" description="Helical" evidence="6">
    <location>
        <begin position="248"/>
        <end position="265"/>
    </location>
</feature>
<feature type="transmembrane region" description="Helical" evidence="6">
    <location>
        <begin position="271"/>
        <end position="288"/>
    </location>
</feature>
<sequence length="291" mass="30813">MTATFRSAALQLAPATFVVLWSTGFIGAKLGLPYAEPLTFLALRFVCVASLLGLLALVLRRPWPADWRTCAHLAVAGIILHAGYLSGVFSAIHSGLSAGQVALIVGLQPLLTALLSSLFLGERVGRIQWLGLVLGFVGVVLVVGTRLGAGGSHAALALALMALASITLGTLYQKRFVPSFDLWTGSVLQFAAALLVVGPLSLLIETGRIEWTPSFLFALAWLTLVLSIGAISLLHLLIRRGAATRISALFYLTPPTTAFIAWLVFDERLDAGAMAGMVLCGVGVWLVIGRR</sequence>
<dbReference type="Pfam" id="PF00892">
    <property type="entry name" value="EamA"/>
    <property type="match status" value="2"/>
</dbReference>
<evidence type="ECO:0000256" key="5">
    <source>
        <dbReference type="ARBA" id="ARBA00023136"/>
    </source>
</evidence>
<evidence type="ECO:0000256" key="2">
    <source>
        <dbReference type="ARBA" id="ARBA00007362"/>
    </source>
</evidence>
<keyword evidence="5 6" id="KW-0472">Membrane</keyword>
<feature type="domain" description="EamA" evidence="7">
    <location>
        <begin position="17"/>
        <end position="143"/>
    </location>
</feature>
<evidence type="ECO:0000256" key="3">
    <source>
        <dbReference type="ARBA" id="ARBA00022692"/>
    </source>
</evidence>
<feature type="transmembrane region" description="Helical" evidence="6">
    <location>
        <begin position="216"/>
        <end position="236"/>
    </location>
</feature>
<reference evidence="8" key="1">
    <citation type="submission" date="2020-10" db="EMBL/GenBank/DDBJ databases">
        <title>Connecting structure to function with the recovery of over 1000 high-quality activated sludge metagenome-assembled genomes encoding full-length rRNA genes using long-read sequencing.</title>
        <authorList>
            <person name="Singleton C.M."/>
            <person name="Petriglieri F."/>
            <person name="Kristensen J.M."/>
            <person name="Kirkegaard R.H."/>
            <person name="Michaelsen T.Y."/>
            <person name="Andersen M.H."/>
            <person name="Karst S.M."/>
            <person name="Dueholm M.S."/>
            <person name="Nielsen P.H."/>
            <person name="Albertsen M."/>
        </authorList>
    </citation>
    <scope>NUCLEOTIDE SEQUENCE</scope>
    <source>
        <strain evidence="8">Bjer_18-Q3-R1-45_BAT3C.347</strain>
    </source>
</reference>
<dbReference type="EMBL" id="JADJEV010000005">
    <property type="protein sequence ID" value="MBK6975193.1"/>
    <property type="molecule type" value="Genomic_DNA"/>
</dbReference>
<dbReference type="InterPro" id="IPR000620">
    <property type="entry name" value="EamA_dom"/>
</dbReference>
<feature type="domain" description="EamA" evidence="7">
    <location>
        <begin position="155"/>
        <end position="288"/>
    </location>
</feature>
<dbReference type="GO" id="GO:0016020">
    <property type="term" value="C:membrane"/>
    <property type="evidence" value="ECO:0007669"/>
    <property type="project" value="UniProtKB-SubCell"/>
</dbReference>
<evidence type="ECO:0000313" key="8">
    <source>
        <dbReference type="EMBL" id="MBK6975193.1"/>
    </source>
</evidence>
<evidence type="ECO:0000313" key="9">
    <source>
        <dbReference type="Proteomes" id="UP000807785"/>
    </source>
</evidence>
<proteinExistence type="inferred from homology"/>
<accession>A0A9D7E256</accession>
<protein>
    <submittedName>
        <fullName evidence="8">DMT family transporter</fullName>
    </submittedName>
</protein>
<feature type="transmembrane region" description="Helical" evidence="6">
    <location>
        <begin position="71"/>
        <end position="92"/>
    </location>
</feature>
<feature type="transmembrane region" description="Helical" evidence="6">
    <location>
        <begin position="153"/>
        <end position="171"/>
    </location>
</feature>
<comment type="similarity">
    <text evidence="2">Belongs to the EamA transporter family.</text>
</comment>